<keyword evidence="2 3" id="KW-0040">ANK repeat</keyword>
<keyword evidence="1" id="KW-0677">Repeat</keyword>
<dbReference type="AlphaFoldDB" id="F8L474"/>
<reference key="1">
    <citation type="journal article" date="2011" name="Mol. Biol. Evol.">
        <title>Unity in variety -- the pan-genome of the Chlamydiae.</title>
        <authorList>
            <person name="Collingro A."/>
            <person name="Tischler P."/>
            <person name="Weinmaier T."/>
            <person name="Penz T."/>
            <person name="Heinz E."/>
            <person name="Brunham R.C."/>
            <person name="Read T.D."/>
            <person name="Bavoil P.M."/>
            <person name="Sachse K."/>
            <person name="Kahane S."/>
            <person name="Friedman M.G."/>
            <person name="Rattei T."/>
            <person name="Myers G.S.A."/>
            <person name="Horn M."/>
        </authorList>
    </citation>
    <scope>NUCLEOTIDE SEQUENCE</scope>
    <source>
        <strain>Z</strain>
    </source>
</reference>
<accession>F8L474</accession>
<dbReference type="Gene3D" id="1.25.40.20">
    <property type="entry name" value="Ankyrin repeat-containing domain"/>
    <property type="match status" value="2"/>
</dbReference>
<feature type="repeat" description="ANK" evidence="3">
    <location>
        <begin position="799"/>
        <end position="831"/>
    </location>
</feature>
<dbReference type="PANTHER" id="PTHR24198:SF165">
    <property type="entry name" value="ANKYRIN REPEAT-CONTAINING PROTEIN-RELATED"/>
    <property type="match status" value="1"/>
</dbReference>
<dbReference type="Proteomes" id="UP000000496">
    <property type="component" value="Chromosome gsn.131"/>
</dbReference>
<evidence type="ECO:0000313" key="5">
    <source>
        <dbReference type="Proteomes" id="UP000000496"/>
    </source>
</evidence>
<dbReference type="RefSeq" id="WP_013944582.1">
    <property type="nucleotide sequence ID" value="NC_015713.1"/>
</dbReference>
<dbReference type="PROSITE" id="PS50088">
    <property type="entry name" value="ANK_REPEAT"/>
    <property type="match status" value="1"/>
</dbReference>
<dbReference type="SMART" id="SM00248">
    <property type="entry name" value="ANK"/>
    <property type="match status" value="6"/>
</dbReference>
<dbReference type="KEGG" id="sng:SNE_A22390"/>
<dbReference type="Pfam" id="PF12796">
    <property type="entry name" value="Ank_2"/>
    <property type="match status" value="2"/>
</dbReference>
<dbReference type="eggNOG" id="COG0666">
    <property type="taxonomic scope" value="Bacteria"/>
</dbReference>
<dbReference type="InterPro" id="IPR002110">
    <property type="entry name" value="Ankyrin_rpt"/>
</dbReference>
<dbReference type="GO" id="GO:0005737">
    <property type="term" value="C:cytoplasm"/>
    <property type="evidence" value="ECO:0007669"/>
    <property type="project" value="TreeGrafter"/>
</dbReference>
<protein>
    <submittedName>
        <fullName evidence="4">Uncharacterized protein</fullName>
    </submittedName>
</protein>
<dbReference type="OrthoDB" id="9772065at2"/>
<dbReference type="InterPro" id="IPR036770">
    <property type="entry name" value="Ankyrin_rpt-contain_sf"/>
</dbReference>
<dbReference type="HOGENOM" id="CLU_308794_0_0_0"/>
<proteinExistence type="predicted"/>
<dbReference type="STRING" id="331113.SNE_A22390"/>
<keyword evidence="5" id="KW-1185">Reference proteome</keyword>
<reference evidence="4 5" key="2">
    <citation type="journal article" date="2011" name="Mol. Biol. Evol.">
        <title>Unity in variety--the pan-genome of the Chlamydiae.</title>
        <authorList>
            <person name="Collingro A."/>
            <person name="Tischler P."/>
            <person name="Weinmaier T."/>
            <person name="Penz T."/>
            <person name="Heinz E."/>
            <person name="Brunham R.C."/>
            <person name="Read T.D."/>
            <person name="Bavoil P.M."/>
            <person name="Sachse K."/>
            <person name="Kahane S."/>
            <person name="Friedman M.G."/>
            <person name="Rattei T."/>
            <person name="Myers G.S."/>
            <person name="Horn M."/>
        </authorList>
    </citation>
    <scope>NUCLEOTIDE SEQUENCE [LARGE SCALE GENOMIC DNA]</scope>
    <source>
        <strain evidence="5">ATCC VR-1471 / Z</strain>
    </source>
</reference>
<evidence type="ECO:0000256" key="3">
    <source>
        <dbReference type="PROSITE-ProRule" id="PRU00023"/>
    </source>
</evidence>
<organism evidence="4 5">
    <name type="scientific">Simkania negevensis (strain ATCC VR-1471 / DSM 27360 / Z)</name>
    <dbReference type="NCBI Taxonomy" id="331113"/>
    <lineage>
        <taxon>Bacteria</taxon>
        <taxon>Pseudomonadati</taxon>
        <taxon>Chlamydiota</taxon>
        <taxon>Chlamydiia</taxon>
        <taxon>Parachlamydiales</taxon>
        <taxon>Simkaniaceae</taxon>
        <taxon>Simkania</taxon>
    </lineage>
</organism>
<evidence type="ECO:0000256" key="2">
    <source>
        <dbReference type="ARBA" id="ARBA00023043"/>
    </source>
</evidence>
<gene>
    <name evidence="4" type="ordered locus">SNE_A22390</name>
</gene>
<dbReference type="EMBL" id="FR872582">
    <property type="protein sequence ID" value="CCB90116.1"/>
    <property type="molecule type" value="Genomic_DNA"/>
</dbReference>
<evidence type="ECO:0000256" key="1">
    <source>
        <dbReference type="ARBA" id="ARBA00022737"/>
    </source>
</evidence>
<dbReference type="PANTHER" id="PTHR24198">
    <property type="entry name" value="ANKYRIN REPEAT AND PROTEIN KINASE DOMAIN-CONTAINING PROTEIN"/>
    <property type="match status" value="1"/>
</dbReference>
<dbReference type="PROSITE" id="PS50297">
    <property type="entry name" value="ANK_REP_REGION"/>
    <property type="match status" value="1"/>
</dbReference>
<name>F8L474_SIMNZ</name>
<evidence type="ECO:0000313" key="4">
    <source>
        <dbReference type="EMBL" id="CCB90116.1"/>
    </source>
</evidence>
<dbReference type="SUPFAM" id="SSF48403">
    <property type="entry name" value="Ankyrin repeat"/>
    <property type="match status" value="1"/>
</dbReference>
<sequence length="955" mass="108946">MLKQAHQFFLLFVLFFNTLIANGDWITPKFPDNPNRWGHIFKSTSGHFKNDTPENRAYIELAVESPDNKVGVKSSGVEIYLKTMPDGTQSWAEVWGGQIINGGKNNFPKIWVSDNSKNGGGFVTPKFTKYCPSDATFQGHLAVNKLRENFSYFSHTPQFGEVIKESRVLGVASRCGIILDLFDSFEEDENILFIPDGKDLLLTKGEIHQIMRDVARGVYVHNTLPFFSLHTNQNSIRYPVIPPCYRNTFVGYILGLLDYYMKGLAVGRAFDEEFIFEWGEIRNTNETYLAEHVLDFKELFRDDFEYRTFDDILLEICDGPLTSQAILNCFDISYRLIAFQNAIYQKGKTLSFDGGFDVVGIVKWDPTTPEETVLLEKLQLACDQMCEVIRQTLPKIPLCKKLLQGLKFANFLSYYYNTLKGVGKIPIFDRQFYLDETRKCPNVFPPVPLSQEYETPIDLYELFMLCKKEKLEDIHWFFKAKKPEKWVVDIAVDALYDALVVYFEQYMRDVSPEQIASLTVQLLDQCRSRYNTYKADITRLFHKLGVNGAPEAPGTVKSVLEKINTYLRDADAQEKQELLEYKNLTINWYQAPFHLCFNDSGVMFNRVNGSLKVLTGLSQRKAQVSGGCGSLVEDISTLDLVLCRQVSLLRFDLANPLTTPEGLYFLMPFETLEYEEIDEAQYIAAHQLYYPKKDYPFNDFVLKILASISSGDEALFNEVLRDIANWSFQDSLGASFVHYASEVEKPCFLEKLLQRGVNLEKRDDQGLSPMHYAARKGRRNQMQMLRCACPGLLEASAIDGETPLICAVQARNVTGVKTLLELGANPNHRTIDDLTPLLWAIYSGDEAIAMALLSDVRTDVHATWKLGVSAFELCIQQKLPKVLQYFLSIGISPNRKYRGDTPMHLAVESNWIEGVQILLDTRKVPHSAVNHQGETALELARRLGYDQIESLLRKR</sequence>